<proteinExistence type="predicted"/>
<dbReference type="Gene3D" id="2.30.30.390">
    <property type="entry name" value="Hemimethylated DNA-binding domain"/>
    <property type="match status" value="1"/>
</dbReference>
<dbReference type="PANTHER" id="PTHR48439:SF1">
    <property type="entry name" value="HEMIMETHYLATED DNA-BINDING DOMAIN-CONTAINING PROTEIN"/>
    <property type="match status" value="1"/>
</dbReference>
<gene>
    <name evidence="2" type="ORF">C5167_042561</name>
</gene>
<dbReference type="PANTHER" id="PTHR48439">
    <property type="entry name" value="HEMIMETHYLATED DNA-BINDING DOMAIN-CONTAINING PROTEIN"/>
    <property type="match status" value="1"/>
</dbReference>
<dbReference type="AlphaFoldDB" id="A0A4Y7L362"/>
<dbReference type="NCBIfam" id="TIGR02097">
    <property type="entry name" value="yccV"/>
    <property type="match status" value="1"/>
</dbReference>
<evidence type="ECO:0000313" key="2">
    <source>
        <dbReference type="EMBL" id="RZC79984.1"/>
    </source>
</evidence>
<name>A0A4Y7L362_PAPSO</name>
<dbReference type="Pfam" id="PF02151">
    <property type="entry name" value="UVR"/>
    <property type="match status" value="1"/>
</dbReference>
<dbReference type="InterPro" id="IPR001943">
    <property type="entry name" value="UVR_dom"/>
</dbReference>
<dbReference type="EMBL" id="CM010724">
    <property type="protein sequence ID" value="RZC79984.1"/>
    <property type="molecule type" value="Genomic_DNA"/>
</dbReference>
<dbReference type="GO" id="GO:0009840">
    <property type="term" value="C:chloroplastic endopeptidase Clp complex"/>
    <property type="evidence" value="ECO:0007669"/>
    <property type="project" value="EnsemblPlants"/>
</dbReference>
<dbReference type="InterPro" id="IPR053189">
    <property type="entry name" value="Clp_protease_adapter_ClpF"/>
</dbReference>
<dbReference type="InterPro" id="IPR036623">
    <property type="entry name" value="Hemimethylated_DNA-bd_sf"/>
</dbReference>
<protein>
    <recommendedName>
        <fullName evidence="1">Hemimethylated DNA-binding domain-containing protein</fullName>
    </recommendedName>
</protein>
<evidence type="ECO:0000259" key="1">
    <source>
        <dbReference type="SMART" id="SM00992"/>
    </source>
</evidence>
<dbReference type="Proteomes" id="UP000316621">
    <property type="component" value="Chromosome 10"/>
</dbReference>
<reference evidence="2 3" key="1">
    <citation type="journal article" date="2018" name="Science">
        <title>The opium poppy genome and morphinan production.</title>
        <authorList>
            <person name="Guo L."/>
            <person name="Winzer T."/>
            <person name="Yang X."/>
            <person name="Li Y."/>
            <person name="Ning Z."/>
            <person name="He Z."/>
            <person name="Teodor R."/>
            <person name="Lu Y."/>
            <person name="Bowser T.A."/>
            <person name="Graham I.A."/>
            <person name="Ye K."/>
        </authorList>
    </citation>
    <scope>NUCLEOTIDE SEQUENCE [LARGE SCALE GENOMIC DNA]</scope>
    <source>
        <strain evidence="3">cv. HN1</strain>
        <tissue evidence="2">Leaves</tissue>
    </source>
</reference>
<dbReference type="STRING" id="3469.A0A4Y7L362"/>
<organism evidence="2 3">
    <name type="scientific">Papaver somniferum</name>
    <name type="common">Opium poppy</name>
    <dbReference type="NCBI Taxonomy" id="3469"/>
    <lineage>
        <taxon>Eukaryota</taxon>
        <taxon>Viridiplantae</taxon>
        <taxon>Streptophyta</taxon>
        <taxon>Embryophyta</taxon>
        <taxon>Tracheophyta</taxon>
        <taxon>Spermatophyta</taxon>
        <taxon>Magnoliopsida</taxon>
        <taxon>Ranunculales</taxon>
        <taxon>Papaveraceae</taxon>
        <taxon>Papaveroideae</taxon>
        <taxon>Papaver</taxon>
    </lineage>
</organism>
<evidence type="ECO:0000313" key="3">
    <source>
        <dbReference type="Proteomes" id="UP000316621"/>
    </source>
</evidence>
<feature type="domain" description="Hemimethylated DNA-binding" evidence="1">
    <location>
        <begin position="196"/>
        <end position="303"/>
    </location>
</feature>
<dbReference type="Pfam" id="PF08755">
    <property type="entry name" value="YccV-like"/>
    <property type="match status" value="1"/>
</dbReference>
<sequence>MNNTQLYAGLGRQCIWPKDISRLFLTSQPKRPRQRSLKAEAGWFGRESRDGKKMGAISERSETTNEDILIFFFQLDLATRAQCALNMEQDEVAQQFRNKLAETYLVVDDWEMNHQISSVKELNQRSSSSEKLKEDQPRRVKLKIRPLVFYVYVQNLQKAIENENYVLAAEIRDQISNLETESLAASAKALAFENVQYAFRLGQKVRHKLFGYRAIICGMDPVCCESSSWMETANVEKLVQGSNQPFYQVLADVRADPGLLVAYVPEENLLAPDKSDMVSIGVDLTTPIFPSYFTELIQQETSSP</sequence>
<dbReference type="GO" id="GO:0003677">
    <property type="term" value="F:DNA binding"/>
    <property type="evidence" value="ECO:0007669"/>
    <property type="project" value="InterPro"/>
</dbReference>
<dbReference type="Gramene" id="RZC79984">
    <property type="protein sequence ID" value="RZC79984"/>
    <property type="gene ID" value="C5167_042561"/>
</dbReference>
<dbReference type="SUPFAM" id="SSF141255">
    <property type="entry name" value="YccV-like"/>
    <property type="match status" value="1"/>
</dbReference>
<accession>A0A4Y7L362</accession>
<dbReference type="SMART" id="SM00992">
    <property type="entry name" value="YccV-like"/>
    <property type="match status" value="1"/>
</dbReference>
<dbReference type="InterPro" id="IPR011722">
    <property type="entry name" value="Hemimethylated_DNA-bd_dom"/>
</dbReference>
<keyword evidence="3" id="KW-1185">Reference proteome</keyword>